<reference evidence="5" key="1">
    <citation type="journal article" date="2023" name="Nat. Commun.">
        <title>Diploid and tetraploid genomes of Acorus and the evolution of monocots.</title>
        <authorList>
            <person name="Ma L."/>
            <person name="Liu K.W."/>
            <person name="Li Z."/>
            <person name="Hsiao Y.Y."/>
            <person name="Qi Y."/>
            <person name="Fu T."/>
            <person name="Tang G.D."/>
            <person name="Zhang D."/>
            <person name="Sun W.H."/>
            <person name="Liu D.K."/>
            <person name="Li Y."/>
            <person name="Chen G.Z."/>
            <person name="Liu X.D."/>
            <person name="Liao X.Y."/>
            <person name="Jiang Y.T."/>
            <person name="Yu X."/>
            <person name="Hao Y."/>
            <person name="Huang J."/>
            <person name="Zhao X.W."/>
            <person name="Ke S."/>
            <person name="Chen Y.Y."/>
            <person name="Wu W.L."/>
            <person name="Hsu J.L."/>
            <person name="Lin Y.F."/>
            <person name="Huang M.D."/>
            <person name="Li C.Y."/>
            <person name="Huang L."/>
            <person name="Wang Z.W."/>
            <person name="Zhao X."/>
            <person name="Zhong W.Y."/>
            <person name="Peng D.H."/>
            <person name="Ahmad S."/>
            <person name="Lan S."/>
            <person name="Zhang J.S."/>
            <person name="Tsai W.C."/>
            <person name="Van de Peer Y."/>
            <person name="Liu Z.J."/>
        </authorList>
    </citation>
    <scope>NUCLEOTIDE SEQUENCE</scope>
    <source>
        <strain evidence="5">CP</strain>
    </source>
</reference>
<name>A0AAV9CL39_ACOCL</name>
<feature type="repeat" description="PPR" evidence="3">
    <location>
        <begin position="479"/>
        <end position="513"/>
    </location>
</feature>
<dbReference type="InterPro" id="IPR002885">
    <property type="entry name" value="PPR_rpt"/>
</dbReference>
<dbReference type="AlphaFoldDB" id="A0AAV9CL39"/>
<dbReference type="NCBIfam" id="TIGR00756">
    <property type="entry name" value="PPR"/>
    <property type="match status" value="9"/>
</dbReference>
<organism evidence="5 6">
    <name type="scientific">Acorus calamus</name>
    <name type="common">Sweet flag</name>
    <dbReference type="NCBI Taxonomy" id="4465"/>
    <lineage>
        <taxon>Eukaryota</taxon>
        <taxon>Viridiplantae</taxon>
        <taxon>Streptophyta</taxon>
        <taxon>Embryophyta</taxon>
        <taxon>Tracheophyta</taxon>
        <taxon>Spermatophyta</taxon>
        <taxon>Magnoliopsida</taxon>
        <taxon>Liliopsida</taxon>
        <taxon>Acoraceae</taxon>
        <taxon>Acorus</taxon>
    </lineage>
</organism>
<feature type="repeat" description="PPR" evidence="3">
    <location>
        <begin position="274"/>
        <end position="308"/>
    </location>
</feature>
<gene>
    <name evidence="5" type="ORF">QJS10_CPB18g01183</name>
</gene>
<dbReference type="InterPro" id="IPR011990">
    <property type="entry name" value="TPR-like_helical_dom_sf"/>
</dbReference>
<feature type="repeat" description="PPR" evidence="3">
    <location>
        <begin position="204"/>
        <end position="238"/>
    </location>
</feature>
<feature type="repeat" description="PPR" evidence="3">
    <location>
        <begin position="172"/>
        <end position="202"/>
    </location>
</feature>
<evidence type="ECO:0000313" key="5">
    <source>
        <dbReference type="EMBL" id="KAK1289560.1"/>
    </source>
</evidence>
<keyword evidence="2" id="KW-0677">Repeat</keyword>
<feature type="repeat" description="PPR" evidence="3">
    <location>
        <begin position="345"/>
        <end position="379"/>
    </location>
</feature>
<dbReference type="EMBL" id="JAUJYO010000018">
    <property type="protein sequence ID" value="KAK1289560.1"/>
    <property type="molecule type" value="Genomic_DNA"/>
</dbReference>
<dbReference type="PROSITE" id="PS51375">
    <property type="entry name" value="PPR"/>
    <property type="match status" value="10"/>
</dbReference>
<evidence type="ECO:0000313" key="6">
    <source>
        <dbReference type="Proteomes" id="UP001180020"/>
    </source>
</evidence>
<evidence type="ECO:0000256" key="3">
    <source>
        <dbReference type="PROSITE-ProRule" id="PRU00708"/>
    </source>
</evidence>
<dbReference type="PANTHER" id="PTHR47933:SF11">
    <property type="entry name" value="PENTATRICOPEPTIDE REPEAT-CONTAINING PROTEIN 2"/>
    <property type="match status" value="1"/>
</dbReference>
<dbReference type="Pfam" id="PF13041">
    <property type="entry name" value="PPR_2"/>
    <property type="match status" value="4"/>
</dbReference>
<comment type="caution">
    <text evidence="5">The sequence shown here is derived from an EMBL/GenBank/DDBJ whole genome shotgun (WGS) entry which is preliminary data.</text>
</comment>
<dbReference type="InterPro" id="IPR051240">
    <property type="entry name" value="Mito_RNA-Proc/Resp"/>
</dbReference>
<protein>
    <submittedName>
        <fullName evidence="5">Pentatricopeptide repeat-containing protein</fullName>
    </submittedName>
</protein>
<feature type="repeat" description="PPR" evidence="3">
    <location>
        <begin position="239"/>
        <end position="273"/>
    </location>
</feature>
<feature type="region of interest" description="Disordered" evidence="4">
    <location>
        <begin position="1"/>
        <end position="20"/>
    </location>
</feature>
<dbReference type="Proteomes" id="UP001180020">
    <property type="component" value="Unassembled WGS sequence"/>
</dbReference>
<dbReference type="FunFam" id="1.25.40.10:FF:000530">
    <property type="entry name" value="Pentatricopeptide repeat-containing protein At1g74850, chloroplastic"/>
    <property type="match status" value="1"/>
</dbReference>
<dbReference type="SUPFAM" id="SSF48452">
    <property type="entry name" value="TPR-like"/>
    <property type="match status" value="1"/>
</dbReference>
<dbReference type="Gene3D" id="1.25.40.10">
    <property type="entry name" value="Tetratricopeptide repeat domain"/>
    <property type="match status" value="4"/>
</dbReference>
<dbReference type="GO" id="GO:0003729">
    <property type="term" value="F:mRNA binding"/>
    <property type="evidence" value="ECO:0007669"/>
    <property type="project" value="TreeGrafter"/>
</dbReference>
<evidence type="ECO:0000256" key="2">
    <source>
        <dbReference type="ARBA" id="ARBA00022737"/>
    </source>
</evidence>
<reference evidence="5" key="2">
    <citation type="submission" date="2023-06" db="EMBL/GenBank/DDBJ databases">
        <authorList>
            <person name="Ma L."/>
            <person name="Liu K.-W."/>
            <person name="Li Z."/>
            <person name="Hsiao Y.-Y."/>
            <person name="Qi Y."/>
            <person name="Fu T."/>
            <person name="Tang G."/>
            <person name="Zhang D."/>
            <person name="Sun W.-H."/>
            <person name="Liu D.-K."/>
            <person name="Li Y."/>
            <person name="Chen G.-Z."/>
            <person name="Liu X.-D."/>
            <person name="Liao X.-Y."/>
            <person name="Jiang Y.-T."/>
            <person name="Yu X."/>
            <person name="Hao Y."/>
            <person name="Huang J."/>
            <person name="Zhao X.-W."/>
            <person name="Ke S."/>
            <person name="Chen Y.-Y."/>
            <person name="Wu W.-L."/>
            <person name="Hsu J.-L."/>
            <person name="Lin Y.-F."/>
            <person name="Huang M.-D."/>
            <person name="Li C.-Y."/>
            <person name="Huang L."/>
            <person name="Wang Z.-W."/>
            <person name="Zhao X."/>
            <person name="Zhong W.-Y."/>
            <person name="Peng D.-H."/>
            <person name="Ahmad S."/>
            <person name="Lan S."/>
            <person name="Zhang J.-S."/>
            <person name="Tsai W.-C."/>
            <person name="Van De Peer Y."/>
            <person name="Liu Z.-J."/>
        </authorList>
    </citation>
    <scope>NUCLEOTIDE SEQUENCE</scope>
    <source>
        <strain evidence="5">CP</strain>
        <tissue evidence="5">Leaves</tissue>
    </source>
</reference>
<dbReference type="PANTHER" id="PTHR47933">
    <property type="entry name" value="PENTATRICOPEPTIDE REPEAT-CONTAINING PROTEIN 1, MITOCHONDRIAL"/>
    <property type="match status" value="1"/>
</dbReference>
<feature type="repeat" description="PPR" evidence="3">
    <location>
        <begin position="380"/>
        <end position="410"/>
    </location>
</feature>
<feature type="repeat" description="PPR" evidence="3">
    <location>
        <begin position="448"/>
        <end position="478"/>
    </location>
</feature>
<dbReference type="Pfam" id="PF01535">
    <property type="entry name" value="PPR"/>
    <property type="match status" value="1"/>
</dbReference>
<sequence>MFMVPSLRDSDSNSRTAPSRINRSSLSKLDERFIRILKIFKWGPDAEKALEVLMLRVDHRLVRQVLNVDDIDVSVKSSSSSGPDQWVIYGMPSNRWYEAIVSWDPPSCPRMLGQAKMSNKACALFYQVKGRKCKPNANAYNSIILMLMKEGHYEKVHELYVEMCNEGSCFPDIVTYDALVTAFGKLGRQDSALRLFEEIRLQPTPKIYTILIGMFFMSGSIDKALSLFDEMRESCCIPTVFTYTELIRGLGRAGRVDDAYGLFLDMRREGVKPDVVLMNTLISMLGKAGRVTDAFKIFNEMEALQCTPNVVTYNTLIKAIFQSRYHTHEAVTLFKNMKAKGIAPSDFTYSILIDGFCKTNRVEKALLLLEEMDEKGFPRCPAAYCSLINALGKAKRYDAANELFKELKENCGSSSSRVYAVMIKHLGKCRRLTDALDLEMKQLGCTPDVYAYNAVMSGLVRSGMIDEAHSMLRTMQEKDVVSYNTMLSSLSRAGMFEKAAKLMKEMRLKGFEYDRITYSSILEAIGQVDEE</sequence>
<accession>A0AAV9CL39</accession>
<keyword evidence="6" id="KW-1185">Reference proteome</keyword>
<dbReference type="Pfam" id="PF12854">
    <property type="entry name" value="PPR_1"/>
    <property type="match status" value="2"/>
</dbReference>
<comment type="similarity">
    <text evidence="1">Belongs to the PPR family. P subfamily.</text>
</comment>
<evidence type="ECO:0000256" key="1">
    <source>
        <dbReference type="ARBA" id="ARBA00007626"/>
    </source>
</evidence>
<proteinExistence type="inferred from homology"/>
<feature type="repeat" description="PPR" evidence="3">
    <location>
        <begin position="309"/>
        <end position="344"/>
    </location>
</feature>
<evidence type="ECO:0000256" key="4">
    <source>
        <dbReference type="SAM" id="MobiDB-lite"/>
    </source>
</evidence>
<feature type="repeat" description="PPR" evidence="3">
    <location>
        <begin position="136"/>
        <end position="170"/>
    </location>
</feature>